<dbReference type="GO" id="GO:0030001">
    <property type="term" value="P:metal ion transport"/>
    <property type="evidence" value="ECO:0007669"/>
    <property type="project" value="TreeGrafter"/>
</dbReference>
<dbReference type="PANTHER" id="PTHR13800:SF1">
    <property type="entry name" value="TRANSIENT RECEPTOR POTENTIAL CATION CHANNEL TRPM"/>
    <property type="match status" value="1"/>
</dbReference>
<proteinExistence type="predicted"/>
<feature type="transmembrane region" description="Helical" evidence="2">
    <location>
        <begin position="372"/>
        <end position="392"/>
    </location>
</feature>
<dbReference type="PANTHER" id="PTHR13800">
    <property type="entry name" value="TRANSIENT RECEPTOR POTENTIAL CATION CHANNEL, SUBFAMILY M, MEMBER 6"/>
    <property type="match status" value="1"/>
</dbReference>
<feature type="region of interest" description="Disordered" evidence="1">
    <location>
        <begin position="17"/>
        <end position="54"/>
    </location>
</feature>
<accession>A0A0M0JY86</accession>
<gene>
    <name evidence="3" type="ORF">Ctob_009812</name>
</gene>
<dbReference type="GO" id="GO:0005261">
    <property type="term" value="F:monoatomic cation channel activity"/>
    <property type="evidence" value="ECO:0007669"/>
    <property type="project" value="TreeGrafter"/>
</dbReference>
<keyword evidence="2" id="KW-1133">Transmembrane helix</keyword>
<dbReference type="EMBL" id="JWZX01002090">
    <property type="protein sequence ID" value="KOO31088.1"/>
    <property type="molecule type" value="Genomic_DNA"/>
</dbReference>
<evidence type="ECO:0000313" key="4">
    <source>
        <dbReference type="Proteomes" id="UP000037460"/>
    </source>
</evidence>
<protein>
    <submittedName>
        <fullName evidence="3">Uncharacterized protein</fullName>
    </submittedName>
</protein>
<feature type="transmembrane region" description="Helical" evidence="2">
    <location>
        <begin position="404"/>
        <end position="427"/>
    </location>
</feature>
<keyword evidence="2" id="KW-0472">Membrane</keyword>
<dbReference type="InterPro" id="IPR050927">
    <property type="entry name" value="TRPM"/>
</dbReference>
<dbReference type="GO" id="GO:0005886">
    <property type="term" value="C:plasma membrane"/>
    <property type="evidence" value="ECO:0007669"/>
    <property type="project" value="TreeGrafter"/>
</dbReference>
<organism evidence="3 4">
    <name type="scientific">Chrysochromulina tobinii</name>
    <dbReference type="NCBI Taxonomy" id="1460289"/>
    <lineage>
        <taxon>Eukaryota</taxon>
        <taxon>Haptista</taxon>
        <taxon>Haptophyta</taxon>
        <taxon>Prymnesiophyceae</taxon>
        <taxon>Prymnesiales</taxon>
        <taxon>Chrysochromulinaceae</taxon>
        <taxon>Chrysochromulina</taxon>
    </lineage>
</organism>
<name>A0A0M0JY86_9EUKA</name>
<comment type="caution">
    <text evidence="3">The sequence shown here is derived from an EMBL/GenBank/DDBJ whole genome shotgun (WGS) entry which is preliminary data.</text>
</comment>
<dbReference type="Proteomes" id="UP000037460">
    <property type="component" value="Unassembled WGS sequence"/>
</dbReference>
<reference evidence="4" key="1">
    <citation type="journal article" date="2015" name="PLoS Genet.">
        <title>Genome Sequence and Transcriptome Analyses of Chrysochromulina tobin: Metabolic Tools for Enhanced Algal Fitness in the Prominent Order Prymnesiales (Haptophyceae).</title>
        <authorList>
            <person name="Hovde B.T."/>
            <person name="Deodato C.R."/>
            <person name="Hunsperger H.M."/>
            <person name="Ryken S.A."/>
            <person name="Yost W."/>
            <person name="Jha R.K."/>
            <person name="Patterson J."/>
            <person name="Monnat R.J. Jr."/>
            <person name="Barlow S.B."/>
            <person name="Starkenburg S.R."/>
            <person name="Cattolico R.A."/>
        </authorList>
    </citation>
    <scope>NUCLEOTIDE SEQUENCE</scope>
    <source>
        <strain evidence="4">CCMP291</strain>
    </source>
</reference>
<sequence>MERQQCAPPSVIALAAQRARRESLRRASRSGSADADTEPLITSDSRRSSSHMSPGSSHLHAALWAQSKRSLGYFSGSQHSLSIHSSSSSKLIIAPTGIDRVRQQLAVAVIESHYLGVVRWSPAHLLGDGSAGVRPDWGLLCFVGRAVRGSSEVATARYLRTPQHVAPSRLARLMAKYWKLRRAAVCVLGSGVLASAAAAEPPSAPSWSPHLVRLMARGLAAAVRATGAFVMYEEGVLPFLASLVPSYEDAWVARGRQVRSSDVFVWSVAVGAWDLASLLWRRMATPVRFGLLASAMCVAMAELPETDTATLNARAEQFEAWCARVLDHLPCMQTLTTAALLPHRPAGGWAGVPWGRHLSSVDVADGTQDETLWGAAEISLLILGMCAIPMAIRLLNLLTQHRILGVLMIILSKMISDVALFLVIFSVCSEDGH</sequence>
<evidence type="ECO:0000256" key="1">
    <source>
        <dbReference type="SAM" id="MobiDB-lite"/>
    </source>
</evidence>
<keyword evidence="4" id="KW-1185">Reference proteome</keyword>
<dbReference type="AlphaFoldDB" id="A0A0M0JY86"/>
<evidence type="ECO:0000256" key="2">
    <source>
        <dbReference type="SAM" id="Phobius"/>
    </source>
</evidence>
<keyword evidence="2" id="KW-0812">Transmembrane</keyword>
<evidence type="ECO:0000313" key="3">
    <source>
        <dbReference type="EMBL" id="KOO31088.1"/>
    </source>
</evidence>